<keyword evidence="9 10" id="KW-0472">Membrane</keyword>
<comment type="similarity">
    <text evidence="3 10">Belongs to the cation transport ATPase (P-type) (TC 3.A.3) family. Type IIIA subfamily.</text>
</comment>
<dbReference type="GO" id="GO:0005524">
    <property type="term" value="F:ATP binding"/>
    <property type="evidence" value="ECO:0007669"/>
    <property type="project" value="UniProtKB-UniRule"/>
</dbReference>
<dbReference type="InterPro" id="IPR004014">
    <property type="entry name" value="ATPase_P-typ_cation-transptr_N"/>
</dbReference>
<dbReference type="SMART" id="SM00831">
    <property type="entry name" value="Cation_ATPase_N"/>
    <property type="match status" value="1"/>
</dbReference>
<evidence type="ECO:0000256" key="2">
    <source>
        <dbReference type="ARBA" id="ARBA00004141"/>
    </source>
</evidence>
<dbReference type="EC" id="7.1.2.1" evidence="10"/>
<accession>A0AA39N003</accession>
<dbReference type="Pfam" id="PF00690">
    <property type="entry name" value="Cation_ATPase_N"/>
    <property type="match status" value="1"/>
</dbReference>
<keyword evidence="8 10" id="KW-1133">Transmembrane helix</keyword>
<dbReference type="EMBL" id="JAUEPT010000004">
    <property type="protein sequence ID" value="KAK0452359.1"/>
    <property type="molecule type" value="Genomic_DNA"/>
</dbReference>
<feature type="compositionally biased region" description="Basic and acidic residues" evidence="11">
    <location>
        <begin position="22"/>
        <end position="39"/>
    </location>
</feature>
<keyword evidence="14" id="KW-1185">Reference proteome</keyword>
<dbReference type="SFLD" id="SFLDF00027">
    <property type="entry name" value="p-type_atpase"/>
    <property type="match status" value="1"/>
</dbReference>
<proteinExistence type="inferred from homology"/>
<keyword evidence="6 10" id="KW-0067">ATP-binding</keyword>
<dbReference type="SUPFAM" id="SSF81653">
    <property type="entry name" value="Calcium ATPase, transduction domain A"/>
    <property type="match status" value="1"/>
</dbReference>
<feature type="compositionally biased region" description="Basic and acidic residues" evidence="11">
    <location>
        <begin position="1"/>
        <end position="10"/>
    </location>
</feature>
<keyword evidence="10" id="KW-0813">Transport</keyword>
<keyword evidence="10" id="KW-0375">Hydrogen ion transport</keyword>
<dbReference type="FunFam" id="2.70.150.10:FF:000004">
    <property type="entry name" value="Plasma membrane ATPase"/>
    <property type="match status" value="1"/>
</dbReference>
<dbReference type="InterPro" id="IPR018303">
    <property type="entry name" value="ATPase_P-typ_P_site"/>
</dbReference>
<dbReference type="InterPro" id="IPR023214">
    <property type="entry name" value="HAD_sf"/>
</dbReference>
<dbReference type="Gene3D" id="2.70.150.10">
    <property type="entry name" value="Calcium-transporting ATPase, cytoplasmic transduction domain A"/>
    <property type="match status" value="1"/>
</dbReference>
<dbReference type="Gene3D" id="1.20.1110.10">
    <property type="entry name" value="Calcium-transporting ATPase, transmembrane domain"/>
    <property type="match status" value="1"/>
</dbReference>
<evidence type="ECO:0000256" key="9">
    <source>
        <dbReference type="ARBA" id="ARBA00023136"/>
    </source>
</evidence>
<dbReference type="AlphaFoldDB" id="A0AA39N003"/>
<feature type="transmembrane region" description="Helical" evidence="10">
    <location>
        <begin position="721"/>
        <end position="749"/>
    </location>
</feature>
<dbReference type="InterPro" id="IPR059000">
    <property type="entry name" value="ATPase_P-type_domA"/>
</dbReference>
<evidence type="ECO:0000313" key="13">
    <source>
        <dbReference type="EMBL" id="KAK0452359.1"/>
    </source>
</evidence>
<evidence type="ECO:0000256" key="10">
    <source>
        <dbReference type="RuleBase" id="RU362083"/>
    </source>
</evidence>
<dbReference type="SFLD" id="SFLDG00002">
    <property type="entry name" value="C1.7:_P-type_atpase_like"/>
    <property type="match status" value="1"/>
</dbReference>
<dbReference type="InterPro" id="IPR023298">
    <property type="entry name" value="ATPase_P-typ_TM_dom_sf"/>
</dbReference>
<protein>
    <recommendedName>
        <fullName evidence="10">Plasma membrane ATPase</fullName>
        <ecNumber evidence="10">7.1.2.1</ecNumber>
    </recommendedName>
</protein>
<comment type="subcellular location">
    <subcellularLocation>
        <location evidence="10">Cell membrane</location>
        <topology evidence="10">Multi-pass membrane protein</topology>
    </subcellularLocation>
    <subcellularLocation>
        <location evidence="2">Membrane</location>
        <topology evidence="2">Multi-pass membrane protein</topology>
    </subcellularLocation>
</comment>
<keyword evidence="7 10" id="KW-1278">Translocase</keyword>
<dbReference type="NCBIfam" id="TIGR01647">
    <property type="entry name" value="ATPase-IIIA_H"/>
    <property type="match status" value="1"/>
</dbReference>
<keyword evidence="10" id="KW-0460">Magnesium</keyword>
<dbReference type="InterPro" id="IPR008250">
    <property type="entry name" value="ATPase_P-typ_transduc_dom_A_sf"/>
</dbReference>
<dbReference type="Proteomes" id="UP001175226">
    <property type="component" value="Unassembled WGS sequence"/>
</dbReference>
<dbReference type="SUPFAM" id="SSF81665">
    <property type="entry name" value="Calcium ATPase, transmembrane domain M"/>
    <property type="match status" value="1"/>
</dbReference>
<dbReference type="NCBIfam" id="TIGR01494">
    <property type="entry name" value="ATPase_P-type"/>
    <property type="match status" value="2"/>
</dbReference>
<evidence type="ECO:0000256" key="8">
    <source>
        <dbReference type="ARBA" id="ARBA00022989"/>
    </source>
</evidence>
<feature type="transmembrane region" description="Helical" evidence="10">
    <location>
        <begin position="328"/>
        <end position="350"/>
    </location>
</feature>
<reference evidence="13" key="1">
    <citation type="submission" date="2023-06" db="EMBL/GenBank/DDBJ databases">
        <authorList>
            <consortium name="Lawrence Berkeley National Laboratory"/>
            <person name="Ahrendt S."/>
            <person name="Sahu N."/>
            <person name="Indic B."/>
            <person name="Wong-Bajracharya J."/>
            <person name="Merenyi Z."/>
            <person name="Ke H.-M."/>
            <person name="Monk M."/>
            <person name="Kocsube S."/>
            <person name="Drula E."/>
            <person name="Lipzen A."/>
            <person name="Balint B."/>
            <person name="Henrissat B."/>
            <person name="Andreopoulos B."/>
            <person name="Martin F.M."/>
            <person name="Harder C.B."/>
            <person name="Rigling D."/>
            <person name="Ford K.L."/>
            <person name="Foster G.D."/>
            <person name="Pangilinan J."/>
            <person name="Papanicolaou A."/>
            <person name="Barry K."/>
            <person name="LaButti K."/>
            <person name="Viragh M."/>
            <person name="Koriabine M."/>
            <person name="Yan M."/>
            <person name="Riley R."/>
            <person name="Champramary S."/>
            <person name="Plett K.L."/>
            <person name="Tsai I.J."/>
            <person name="Slot J."/>
            <person name="Sipos G."/>
            <person name="Plett J."/>
            <person name="Nagy L.G."/>
            <person name="Grigoriev I.V."/>
        </authorList>
    </citation>
    <scope>NUCLEOTIDE SEQUENCE</scope>
    <source>
        <strain evidence="13">FPL87.14</strain>
    </source>
</reference>
<evidence type="ECO:0000256" key="3">
    <source>
        <dbReference type="ARBA" id="ARBA00008804"/>
    </source>
</evidence>
<dbReference type="Gene3D" id="3.40.1110.10">
    <property type="entry name" value="Calcium-transporting ATPase, cytoplasmic domain N"/>
    <property type="match status" value="1"/>
</dbReference>
<dbReference type="SFLD" id="SFLDS00003">
    <property type="entry name" value="Haloacid_Dehalogenase"/>
    <property type="match status" value="1"/>
</dbReference>
<dbReference type="PRINTS" id="PR00119">
    <property type="entry name" value="CATATPASE"/>
</dbReference>
<comment type="catalytic activity">
    <reaction evidence="10">
        <text>ATP + H2O + H(+)(in) = ADP + phosphate + 2 H(+)(out)</text>
        <dbReference type="Rhea" id="RHEA:20852"/>
        <dbReference type="ChEBI" id="CHEBI:15377"/>
        <dbReference type="ChEBI" id="CHEBI:15378"/>
        <dbReference type="ChEBI" id="CHEBI:30616"/>
        <dbReference type="ChEBI" id="CHEBI:43474"/>
        <dbReference type="ChEBI" id="CHEBI:456216"/>
        <dbReference type="EC" id="7.1.2.1"/>
    </reaction>
</comment>
<dbReference type="InterPro" id="IPR001757">
    <property type="entry name" value="P_typ_ATPase"/>
</dbReference>
<feature type="transmembrane region" description="Helical" evidence="10">
    <location>
        <begin position="294"/>
        <end position="316"/>
    </location>
</feature>
<gene>
    <name evidence="13" type="ORF">EV421DRAFT_1888131</name>
</gene>
<feature type="domain" description="Cation-transporting P-type ATPase N-terminal" evidence="12">
    <location>
        <begin position="63"/>
        <end position="135"/>
    </location>
</feature>
<evidence type="ECO:0000256" key="5">
    <source>
        <dbReference type="ARBA" id="ARBA00022741"/>
    </source>
</evidence>
<dbReference type="FunFam" id="3.40.50.1000:FF:000268">
    <property type="entry name" value="ATPase 4 plasma membrane-type"/>
    <property type="match status" value="1"/>
</dbReference>
<evidence type="ECO:0000259" key="12">
    <source>
        <dbReference type="SMART" id="SM00831"/>
    </source>
</evidence>
<comment type="function">
    <text evidence="1">The plasma membrane ATPase of plants and fungi is a hydrogen ion pump. The proton gradient it generates drives the active transport of nutrients by H(+)-symport. The resulting external acidification and/or internal alkinization may mediate growth responses.</text>
</comment>
<evidence type="ECO:0000256" key="1">
    <source>
        <dbReference type="ARBA" id="ARBA00003417"/>
    </source>
</evidence>
<dbReference type="GO" id="GO:0005886">
    <property type="term" value="C:plasma membrane"/>
    <property type="evidence" value="ECO:0007669"/>
    <property type="project" value="UniProtKB-SubCell"/>
</dbReference>
<dbReference type="FunFam" id="3.40.1110.10:FF:000005">
    <property type="entry name" value="Plasma membrane ATPase"/>
    <property type="match status" value="1"/>
</dbReference>
<evidence type="ECO:0000256" key="11">
    <source>
        <dbReference type="SAM" id="MobiDB-lite"/>
    </source>
</evidence>
<dbReference type="GO" id="GO:0016887">
    <property type="term" value="F:ATP hydrolysis activity"/>
    <property type="evidence" value="ECO:0007669"/>
    <property type="project" value="InterPro"/>
</dbReference>
<feature type="region of interest" description="Disordered" evidence="11">
    <location>
        <begin position="1"/>
        <end position="39"/>
    </location>
</feature>
<dbReference type="PRINTS" id="PR00120">
    <property type="entry name" value="HATPASE"/>
</dbReference>
<dbReference type="Gene3D" id="3.40.50.1000">
    <property type="entry name" value="HAD superfamily/HAD-like"/>
    <property type="match status" value="1"/>
</dbReference>
<dbReference type="InterPro" id="IPR044492">
    <property type="entry name" value="P_typ_ATPase_HD_dom"/>
</dbReference>
<feature type="transmembrane region" description="Helical" evidence="10">
    <location>
        <begin position="146"/>
        <end position="162"/>
    </location>
</feature>
<keyword evidence="10" id="KW-0406">Ion transport</keyword>
<keyword evidence="4 10" id="KW-0812">Transmembrane</keyword>
<organism evidence="13 14">
    <name type="scientific">Armillaria borealis</name>
    <dbReference type="NCBI Taxonomy" id="47425"/>
    <lineage>
        <taxon>Eukaryota</taxon>
        <taxon>Fungi</taxon>
        <taxon>Dikarya</taxon>
        <taxon>Basidiomycota</taxon>
        <taxon>Agaricomycotina</taxon>
        <taxon>Agaricomycetes</taxon>
        <taxon>Agaricomycetidae</taxon>
        <taxon>Agaricales</taxon>
        <taxon>Marasmiineae</taxon>
        <taxon>Physalacriaceae</taxon>
        <taxon>Armillaria</taxon>
    </lineage>
</organism>
<dbReference type="InterPro" id="IPR036412">
    <property type="entry name" value="HAD-like_sf"/>
</dbReference>
<dbReference type="InterPro" id="IPR006534">
    <property type="entry name" value="P-type_ATPase_IIIA"/>
</dbReference>
<dbReference type="SUPFAM" id="SSF56784">
    <property type="entry name" value="HAD-like"/>
    <property type="match status" value="1"/>
</dbReference>
<keyword evidence="5 10" id="KW-0547">Nucleotide-binding</keyword>
<dbReference type="GO" id="GO:0120029">
    <property type="term" value="P:proton export across plasma membrane"/>
    <property type="evidence" value="ECO:0007669"/>
    <property type="project" value="UniProtKB-UniRule"/>
</dbReference>
<dbReference type="CDD" id="cd02076">
    <property type="entry name" value="P-type_ATPase_H"/>
    <property type="match status" value="1"/>
</dbReference>
<dbReference type="PANTHER" id="PTHR42861">
    <property type="entry name" value="CALCIUM-TRANSPORTING ATPASE"/>
    <property type="match status" value="1"/>
</dbReference>
<sequence>MSSNVEKEPGDVQPEAGTPPIAEKKKREYKEFGHEEEKATHANVDMSTIELKAEDLYDKEKVDLETIVIDDVFKLLQCDENGLTPDEAIRRLELFGPNRLESEEQNPILQFLSFMWNPLSWVMEAAALVAIALSNGEGRAPDWQDFVGIILLLFINSSIGFYEERNAGNAVKALMDSLAPKAKVKRAGSWSEIESADLVPGDMVSFKIGDIVPADCRLIEAINVSIDQAALTGESLPQSKKAGDQCFSGSTCKQGEAEGVVISTGANTFFGRAASLVGQDDDTTGHLQKILAQIGSFCLVAIGIFVLLEIVILYPRFHYTYRRGLDNILVLLIGGIPIAMPTVLSVTLAVGAQQLAKHKAIVTRITAIEELAGVTILCSDKTGTLTTNKLTIDKDTIRTYGPFSADDVIILAAYASRTENQDAIDSSVLRLVPGIKLLDFKPFNPVDKRTEITYREESTGKLKRVTKGMTGIIIELCSRNKTEELENKLEADVEEYATRGLRALAVAFEEVDGDDFEAEGNGFELIGLLAIFDPPRDDTKQTIDDAMALGVKVKMETGRRLGLGDHMYPAKVLKDGPAPGSKHGSLDEMIMDADGFAGVFPEHKYEIVKRLQGLGHLCAMTGDGANDAPALSRANVGIAVEGATDAARGAADIVLTEPGLSTIVHAIRGSRIIFQRMRNYSIYACAVTIPYRRLFRRFDFPPFMVLIIALLNDDSWDLAEIFAYAVAYGLYLTMSTIALVIIIMETSFFQDKFGVALEEFPVQANDRQLHMVVYLQVAIISQALIFVTRSHGFFFMERPSAALFFAFCLAQLVSSIIAAYGDWGFTEIQAISGGWIGIVWVWNIVWFFPLDFIKFGMKATVIKFLRERRARQVAAASHEGVPITRTQSRSLYSNRVSFIKRAARKVGFGGRITMKPEELQRFSSIQAQRVGATLARNPSRTAA</sequence>
<evidence type="ECO:0000313" key="14">
    <source>
        <dbReference type="Proteomes" id="UP001175226"/>
    </source>
</evidence>
<dbReference type="Pfam" id="PF00702">
    <property type="entry name" value="Hydrolase"/>
    <property type="match status" value="1"/>
</dbReference>
<feature type="transmembrane region" description="Helical" evidence="10">
    <location>
        <begin position="114"/>
        <end position="134"/>
    </location>
</feature>
<dbReference type="Pfam" id="PF00122">
    <property type="entry name" value="E1-E2_ATPase"/>
    <property type="match status" value="1"/>
</dbReference>
<name>A0AA39N003_9AGAR</name>
<evidence type="ECO:0000256" key="6">
    <source>
        <dbReference type="ARBA" id="ARBA00022840"/>
    </source>
</evidence>
<evidence type="ECO:0000256" key="7">
    <source>
        <dbReference type="ARBA" id="ARBA00022967"/>
    </source>
</evidence>
<evidence type="ECO:0000256" key="4">
    <source>
        <dbReference type="ARBA" id="ARBA00022692"/>
    </source>
</evidence>
<feature type="transmembrane region" description="Helical" evidence="10">
    <location>
        <begin position="800"/>
        <end position="821"/>
    </location>
</feature>
<dbReference type="GO" id="GO:0008553">
    <property type="term" value="F:P-type proton-exporting transporter activity"/>
    <property type="evidence" value="ECO:0007669"/>
    <property type="project" value="UniProtKB-UniRule"/>
</dbReference>
<dbReference type="PROSITE" id="PS00154">
    <property type="entry name" value="ATPASE_E1_E2"/>
    <property type="match status" value="1"/>
</dbReference>
<comment type="caution">
    <text evidence="13">The sequence shown here is derived from an EMBL/GenBank/DDBJ whole genome shotgun (WGS) entry which is preliminary data.</text>
</comment>
<feature type="transmembrane region" description="Helical" evidence="10">
    <location>
        <begin position="833"/>
        <end position="853"/>
    </location>
</feature>
<feature type="transmembrane region" description="Helical" evidence="10">
    <location>
        <begin position="769"/>
        <end position="788"/>
    </location>
</feature>
<dbReference type="InterPro" id="IPR023299">
    <property type="entry name" value="ATPase_P-typ_cyto_dom_N"/>
</dbReference>